<dbReference type="EMBL" id="ML978962">
    <property type="protein sequence ID" value="KAF1930967.1"/>
    <property type="molecule type" value="Genomic_DNA"/>
</dbReference>
<dbReference type="AlphaFoldDB" id="A0A6A5S0C8"/>
<accession>A0A6A5S0C8</accession>
<protein>
    <submittedName>
        <fullName evidence="1">Uncharacterized protein</fullName>
    </submittedName>
</protein>
<evidence type="ECO:0000313" key="2">
    <source>
        <dbReference type="Proteomes" id="UP000800082"/>
    </source>
</evidence>
<evidence type="ECO:0000313" key="1">
    <source>
        <dbReference type="EMBL" id="KAF1930967.1"/>
    </source>
</evidence>
<name>A0A6A5S0C8_9PLEO</name>
<gene>
    <name evidence="1" type="ORF">M421DRAFT_90743</name>
</gene>
<keyword evidence="2" id="KW-1185">Reference proteome</keyword>
<proteinExistence type="predicted"/>
<dbReference type="GeneID" id="54355551"/>
<dbReference type="Proteomes" id="UP000800082">
    <property type="component" value="Unassembled WGS sequence"/>
</dbReference>
<reference evidence="1" key="1">
    <citation type="journal article" date="2020" name="Stud. Mycol.">
        <title>101 Dothideomycetes genomes: a test case for predicting lifestyles and emergence of pathogens.</title>
        <authorList>
            <person name="Haridas S."/>
            <person name="Albert R."/>
            <person name="Binder M."/>
            <person name="Bloem J."/>
            <person name="Labutti K."/>
            <person name="Salamov A."/>
            <person name="Andreopoulos B."/>
            <person name="Baker S."/>
            <person name="Barry K."/>
            <person name="Bills G."/>
            <person name="Bluhm B."/>
            <person name="Cannon C."/>
            <person name="Castanera R."/>
            <person name="Culley D."/>
            <person name="Daum C."/>
            <person name="Ezra D."/>
            <person name="Gonzalez J."/>
            <person name="Henrissat B."/>
            <person name="Kuo A."/>
            <person name="Liang C."/>
            <person name="Lipzen A."/>
            <person name="Lutzoni F."/>
            <person name="Magnuson J."/>
            <person name="Mondo S."/>
            <person name="Nolan M."/>
            <person name="Ohm R."/>
            <person name="Pangilinan J."/>
            <person name="Park H.-J."/>
            <person name="Ramirez L."/>
            <person name="Alfaro M."/>
            <person name="Sun H."/>
            <person name="Tritt A."/>
            <person name="Yoshinaga Y."/>
            <person name="Zwiers L.-H."/>
            <person name="Turgeon B."/>
            <person name="Goodwin S."/>
            <person name="Spatafora J."/>
            <person name="Crous P."/>
            <person name="Grigoriev I."/>
        </authorList>
    </citation>
    <scope>NUCLEOTIDE SEQUENCE</scope>
    <source>
        <strain evidence="1">CBS 183.55</strain>
    </source>
</reference>
<organism evidence="1 2">
    <name type="scientific">Didymella exigua CBS 183.55</name>
    <dbReference type="NCBI Taxonomy" id="1150837"/>
    <lineage>
        <taxon>Eukaryota</taxon>
        <taxon>Fungi</taxon>
        <taxon>Dikarya</taxon>
        <taxon>Ascomycota</taxon>
        <taxon>Pezizomycotina</taxon>
        <taxon>Dothideomycetes</taxon>
        <taxon>Pleosporomycetidae</taxon>
        <taxon>Pleosporales</taxon>
        <taxon>Pleosporineae</taxon>
        <taxon>Didymellaceae</taxon>
        <taxon>Didymella</taxon>
    </lineage>
</organism>
<sequence>MSERPSRKQIHSTILLQCVALHPHDDRLSASRWLSTLLKAAAKVFPEISSTVACAADCLINIISDCEALLESVDEMKADNFEFARGVADIRRNRAYVSVPTAISIELDGSEFVTIIAASCPQIWLCPCLITTFQHSAIDSFLRPSSCSTPCPPNERAAENFNRTQLILTSTVHGTMRVMNNRVGSCTKVLYQRPPTGRASKERCNVPKMSLFVDPKGSNAGLLEIPKMTILSRRWGYSEDDRRYASRLRWENGRTRVSF</sequence>
<dbReference type="RefSeq" id="XP_033451215.1">
    <property type="nucleotide sequence ID" value="XM_033597884.1"/>
</dbReference>